<gene>
    <name evidence="1" type="ORF">CPB84DRAFT_1683820</name>
</gene>
<dbReference type="EMBL" id="JADNYJ010000078">
    <property type="protein sequence ID" value="KAF8889749.1"/>
    <property type="molecule type" value="Genomic_DNA"/>
</dbReference>
<name>A0A9P5NIC5_GYMJU</name>
<protein>
    <submittedName>
        <fullName evidence="1">Uncharacterized protein</fullName>
    </submittedName>
</protein>
<dbReference type="Proteomes" id="UP000724874">
    <property type="component" value="Unassembled WGS sequence"/>
</dbReference>
<proteinExistence type="predicted"/>
<dbReference type="OrthoDB" id="3018573at2759"/>
<reference evidence="1" key="1">
    <citation type="submission" date="2020-11" db="EMBL/GenBank/DDBJ databases">
        <authorList>
            <consortium name="DOE Joint Genome Institute"/>
            <person name="Ahrendt S."/>
            <person name="Riley R."/>
            <person name="Andreopoulos W."/>
            <person name="LaButti K."/>
            <person name="Pangilinan J."/>
            <person name="Ruiz-duenas F.J."/>
            <person name="Barrasa J.M."/>
            <person name="Sanchez-Garcia M."/>
            <person name="Camarero S."/>
            <person name="Miyauchi S."/>
            <person name="Serrano A."/>
            <person name="Linde D."/>
            <person name="Babiker R."/>
            <person name="Drula E."/>
            <person name="Ayuso-Fernandez I."/>
            <person name="Pacheco R."/>
            <person name="Padilla G."/>
            <person name="Ferreira P."/>
            <person name="Barriuso J."/>
            <person name="Kellner H."/>
            <person name="Castanera R."/>
            <person name="Alfaro M."/>
            <person name="Ramirez L."/>
            <person name="Pisabarro A.G."/>
            <person name="Kuo A."/>
            <person name="Tritt A."/>
            <person name="Lipzen A."/>
            <person name="He G."/>
            <person name="Yan M."/>
            <person name="Ng V."/>
            <person name="Cullen D."/>
            <person name="Martin F."/>
            <person name="Rosso M.-N."/>
            <person name="Henrissat B."/>
            <person name="Hibbett D."/>
            <person name="Martinez A.T."/>
            <person name="Grigoriev I.V."/>
        </authorList>
    </citation>
    <scope>NUCLEOTIDE SEQUENCE</scope>
    <source>
        <strain evidence="1">AH 44721</strain>
    </source>
</reference>
<keyword evidence="2" id="KW-1185">Reference proteome</keyword>
<feature type="non-terminal residue" evidence="1">
    <location>
        <position position="1"/>
    </location>
</feature>
<comment type="caution">
    <text evidence="1">The sequence shown here is derived from an EMBL/GenBank/DDBJ whole genome shotgun (WGS) entry which is preliminary data.</text>
</comment>
<evidence type="ECO:0000313" key="1">
    <source>
        <dbReference type="EMBL" id="KAF8889749.1"/>
    </source>
</evidence>
<organism evidence="1 2">
    <name type="scientific">Gymnopilus junonius</name>
    <name type="common">Spectacular rustgill mushroom</name>
    <name type="synonym">Gymnopilus spectabilis subsp. junonius</name>
    <dbReference type="NCBI Taxonomy" id="109634"/>
    <lineage>
        <taxon>Eukaryota</taxon>
        <taxon>Fungi</taxon>
        <taxon>Dikarya</taxon>
        <taxon>Basidiomycota</taxon>
        <taxon>Agaricomycotina</taxon>
        <taxon>Agaricomycetes</taxon>
        <taxon>Agaricomycetidae</taxon>
        <taxon>Agaricales</taxon>
        <taxon>Agaricineae</taxon>
        <taxon>Hymenogastraceae</taxon>
        <taxon>Gymnopilus</taxon>
    </lineage>
</organism>
<sequence>PRQPHTHTSAAVIWAFKSLSLKFKLKKCKEIEEQNDECNMRTLQHEADPVSHPEASSETASMFTIDDEDLEHLKHPSFTSLFKDVMLTYLANFLTDCDLADSVENKHEVNSIADQHVAKCCCMDGALLKPQTIDTPLEIQYTQLLYETEDCVWSCFPSFLTQVSFISLSMVLMFQSLK</sequence>
<accession>A0A9P5NIC5</accession>
<evidence type="ECO:0000313" key="2">
    <source>
        <dbReference type="Proteomes" id="UP000724874"/>
    </source>
</evidence>
<dbReference type="AlphaFoldDB" id="A0A9P5NIC5"/>